<dbReference type="Proteomes" id="UP000008144">
    <property type="component" value="Unassembled WGS sequence"/>
</dbReference>
<sequence length="503" mass="55386">MRVGTGPRCCYGSRERNFNRWWGWWLGGPIIEGPRGSRYERHQIPIVERSTSRWWWWSSIWYREQSVLDRQYQLAIDNDLKPRRHCCIESESNFYCGLYKQNRPTATCEGYVQRWPSWNWGDPHITTTDGNSYTFNGIGEYHYLYAPDVLSVQGRIKKATKEDGTEAGGTIFVSFAIRDFTFNTSGIVQFDVDPNHVNGTGILVRVNGVLQNNITETAMDVNQVSLSTSSGAVEAAFPSGSSASVSASDFMLSMEFTGDTNSLMNISKGLLGAWNGIKSDDFEFRNGTVLKLSDIEVTENSDILNGTLSEQKLYPFGLSWKIMEDESIFNYTGGNDTYALHNPTPTSDPPFLEVLVKEQAGQSHFESVKANCTTNGVVSTTCLYDVLVTNRTEIGQTTLSDAATSSAVASANANTPPNATISDGDHVENGNTFLAKLNSSSTMTVSAIDPDGDSVTFHIFPNNSVAGITVDENSGVVSWTPTEANRIQGTTNQTLVIQAIDSN</sequence>
<dbReference type="OMA" id="CCIESES"/>
<reference evidence="3" key="1">
    <citation type="journal article" date="2002" name="Science">
        <title>The draft genome of Ciona intestinalis: insights into chordate and vertebrate origins.</title>
        <authorList>
            <person name="Dehal P."/>
            <person name="Satou Y."/>
            <person name="Campbell R.K."/>
            <person name="Chapman J."/>
            <person name="Degnan B."/>
            <person name="De Tomaso A."/>
            <person name="Davidson B."/>
            <person name="Di Gregorio A."/>
            <person name="Gelpke M."/>
            <person name="Goodstein D.M."/>
            <person name="Harafuji N."/>
            <person name="Hastings K.E."/>
            <person name="Ho I."/>
            <person name="Hotta K."/>
            <person name="Huang W."/>
            <person name="Kawashima T."/>
            <person name="Lemaire P."/>
            <person name="Martinez D."/>
            <person name="Meinertzhagen I.A."/>
            <person name="Necula S."/>
            <person name="Nonaka M."/>
            <person name="Putnam N."/>
            <person name="Rash S."/>
            <person name="Saiga H."/>
            <person name="Satake M."/>
            <person name="Terry A."/>
            <person name="Yamada L."/>
            <person name="Wang H.G."/>
            <person name="Awazu S."/>
            <person name="Azumi K."/>
            <person name="Boore J."/>
            <person name="Branno M."/>
            <person name="Chin-Bow S."/>
            <person name="DeSantis R."/>
            <person name="Doyle S."/>
            <person name="Francino P."/>
            <person name="Keys D.N."/>
            <person name="Haga S."/>
            <person name="Hayashi H."/>
            <person name="Hino K."/>
            <person name="Imai K.S."/>
            <person name="Inaba K."/>
            <person name="Kano S."/>
            <person name="Kobayashi K."/>
            <person name="Kobayashi M."/>
            <person name="Lee B.I."/>
            <person name="Makabe K.W."/>
            <person name="Manohar C."/>
            <person name="Matassi G."/>
            <person name="Medina M."/>
            <person name="Mochizuki Y."/>
            <person name="Mount S."/>
            <person name="Morishita T."/>
            <person name="Miura S."/>
            <person name="Nakayama A."/>
            <person name="Nishizaka S."/>
            <person name="Nomoto H."/>
            <person name="Ohta F."/>
            <person name="Oishi K."/>
            <person name="Rigoutsos I."/>
            <person name="Sano M."/>
            <person name="Sasaki A."/>
            <person name="Sasakura Y."/>
            <person name="Shoguchi E."/>
            <person name="Shin-i T."/>
            <person name="Spagnuolo A."/>
            <person name="Stainier D."/>
            <person name="Suzuki M.M."/>
            <person name="Tassy O."/>
            <person name="Takatori N."/>
            <person name="Tokuoka M."/>
            <person name="Yagi K."/>
            <person name="Yoshizaki F."/>
            <person name="Wada S."/>
            <person name="Zhang C."/>
            <person name="Hyatt P.D."/>
            <person name="Larimer F."/>
            <person name="Detter C."/>
            <person name="Doggett N."/>
            <person name="Glavina T."/>
            <person name="Hawkins T."/>
            <person name="Richardson P."/>
            <person name="Lucas S."/>
            <person name="Kohara Y."/>
            <person name="Levine M."/>
            <person name="Satoh N."/>
            <person name="Rokhsar D.S."/>
        </authorList>
    </citation>
    <scope>NUCLEOTIDE SEQUENCE [LARGE SCALE GENOMIC DNA]</scope>
</reference>
<dbReference type="HOGENOM" id="CLU_542433_0_0_1"/>
<evidence type="ECO:0000259" key="1">
    <source>
        <dbReference type="PROSITE" id="PS51233"/>
    </source>
</evidence>
<dbReference type="PANTHER" id="PTHR13802">
    <property type="entry name" value="MUCIN 4-RELATED"/>
    <property type="match status" value="1"/>
</dbReference>
<dbReference type="Pfam" id="PF00094">
    <property type="entry name" value="VWD"/>
    <property type="match status" value="1"/>
</dbReference>
<proteinExistence type="predicted"/>
<reference evidence="2" key="2">
    <citation type="submission" date="2025-08" db="UniProtKB">
        <authorList>
            <consortium name="Ensembl"/>
        </authorList>
    </citation>
    <scope>IDENTIFICATION</scope>
</reference>
<reference evidence="2" key="3">
    <citation type="submission" date="2025-09" db="UniProtKB">
        <authorList>
            <consortium name="Ensembl"/>
        </authorList>
    </citation>
    <scope>IDENTIFICATION</scope>
</reference>
<dbReference type="GeneTree" id="ENSGT00730000110943"/>
<organism evidence="2 3">
    <name type="scientific">Ciona intestinalis</name>
    <name type="common">Transparent sea squirt</name>
    <name type="synonym">Ascidia intestinalis</name>
    <dbReference type="NCBI Taxonomy" id="7719"/>
    <lineage>
        <taxon>Eukaryota</taxon>
        <taxon>Metazoa</taxon>
        <taxon>Chordata</taxon>
        <taxon>Tunicata</taxon>
        <taxon>Ascidiacea</taxon>
        <taxon>Phlebobranchia</taxon>
        <taxon>Cionidae</taxon>
        <taxon>Ciona</taxon>
    </lineage>
</organism>
<keyword evidence="3" id="KW-1185">Reference proteome</keyword>
<evidence type="ECO:0000313" key="3">
    <source>
        <dbReference type="Proteomes" id="UP000008144"/>
    </source>
</evidence>
<dbReference type="InterPro" id="IPR001846">
    <property type="entry name" value="VWF_type-D"/>
</dbReference>
<name>F7AID8_CIOIN</name>
<feature type="domain" description="VWFD" evidence="1">
    <location>
        <begin position="115"/>
        <end position="310"/>
    </location>
</feature>
<protein>
    <recommendedName>
        <fullName evidence="1">VWFD domain-containing protein</fullName>
    </recommendedName>
</protein>
<dbReference type="InParanoid" id="F7AID8"/>
<evidence type="ECO:0000313" key="2">
    <source>
        <dbReference type="Ensembl" id="ENSCINP00000029354.2"/>
    </source>
</evidence>
<dbReference type="PANTHER" id="PTHR13802:SF52">
    <property type="entry name" value="MUCIN-4"/>
    <property type="match status" value="1"/>
</dbReference>
<accession>F7AID8</accession>
<dbReference type="Ensembl" id="ENSCINT00000029600.2">
    <property type="protein sequence ID" value="ENSCINP00000029354.2"/>
    <property type="gene ID" value="ENSCING00000017272.2"/>
</dbReference>
<dbReference type="AlphaFoldDB" id="F7AID8"/>
<dbReference type="InterPro" id="IPR051495">
    <property type="entry name" value="Epithelial_Barrier/Signaling"/>
</dbReference>
<dbReference type="STRING" id="7719.ENSCINP00000029354"/>
<dbReference type="PROSITE" id="PS51233">
    <property type="entry name" value="VWFD"/>
    <property type="match status" value="1"/>
</dbReference>